<reference evidence="3 4" key="1">
    <citation type="submission" date="2023-11" db="EMBL/GenBank/DDBJ databases">
        <title>An acidophilic fungus is an integral part of prey digestion in a carnivorous sundew plant.</title>
        <authorList>
            <person name="Tsai I.J."/>
        </authorList>
    </citation>
    <scope>NUCLEOTIDE SEQUENCE [LARGE SCALE GENOMIC DNA]</scope>
    <source>
        <strain evidence="3">169a</strain>
    </source>
</reference>
<dbReference type="PANTHER" id="PTHR31589">
    <property type="entry name" value="PROTEIN, PUTATIVE (DUF239)-RELATED-RELATED"/>
    <property type="match status" value="1"/>
</dbReference>
<evidence type="ECO:0000313" key="3">
    <source>
        <dbReference type="EMBL" id="WPG98798.1"/>
    </source>
</evidence>
<dbReference type="PROSITE" id="PS52045">
    <property type="entry name" value="NEPROSIN_PEP_CD"/>
    <property type="match status" value="1"/>
</dbReference>
<sequence>MFKNLSKAVVIGSLFQSVLALPTSQSHGLKILKTSQLPNGQIIDWVPMESQVVGDIATPPPVPESRRGLDLKPLQTIAEHLLGPEGTVPILRTAVEYPAKVLPDMHHDESNAKPQAASVDAAATSSKGKHWYASSGQSVTNLGGGAVFSLFAPYVQSSSDFSLIQTAVIRDNAPNKQYGPSTQTVEAGWMNYPQQITGPHLFTFFNTNGYKQSGDNIGGYNRDQQGWVQTSKTVFPGQQFSPLSKDGGAQYDKHIEYKLYSGNWWLYVHDQYIGYYPASLFSQGVQAADTLASHSNRINFYGEVYNSETSVTTTDMGSGEFPETGARKSGYIKNIVYTDEAGRAQFYDGSQQIIQSDTGRYRIEEHFSNRDIKGSFCYLGGPGAGGIVGA</sequence>
<evidence type="ECO:0000259" key="2">
    <source>
        <dbReference type="PROSITE" id="PS52045"/>
    </source>
</evidence>
<feature type="domain" description="Neprosin PEP catalytic" evidence="2">
    <location>
        <begin position="122"/>
        <end position="388"/>
    </location>
</feature>
<dbReference type="EMBL" id="CP138581">
    <property type="protein sequence ID" value="WPG98798.1"/>
    <property type="molecule type" value="Genomic_DNA"/>
</dbReference>
<name>A0AAQ3R5Y4_9PEZI</name>
<protein>
    <recommendedName>
        <fullName evidence="2">Neprosin PEP catalytic domain-containing protein</fullName>
    </recommendedName>
</protein>
<dbReference type="InterPro" id="IPR053168">
    <property type="entry name" value="Glutamic_endopeptidase"/>
</dbReference>
<keyword evidence="4" id="KW-1185">Reference proteome</keyword>
<feature type="chain" id="PRO_5042926744" description="Neprosin PEP catalytic domain-containing protein" evidence="1">
    <location>
        <begin position="21"/>
        <end position="390"/>
    </location>
</feature>
<accession>A0AAQ3R5Y4</accession>
<dbReference type="Proteomes" id="UP001303373">
    <property type="component" value="Chromosome 2"/>
</dbReference>
<gene>
    <name evidence="3" type="ORF">R9X50_00159400</name>
</gene>
<dbReference type="PANTHER" id="PTHR31589:SF110">
    <property type="entry name" value="PROTEIN, PUTATIVE (DUF239)-RELATED"/>
    <property type="match status" value="1"/>
</dbReference>
<evidence type="ECO:0000313" key="4">
    <source>
        <dbReference type="Proteomes" id="UP001303373"/>
    </source>
</evidence>
<keyword evidence="1" id="KW-0732">Signal</keyword>
<dbReference type="InterPro" id="IPR004314">
    <property type="entry name" value="Neprosin"/>
</dbReference>
<dbReference type="AlphaFoldDB" id="A0AAQ3R5Y4"/>
<dbReference type="Pfam" id="PF03080">
    <property type="entry name" value="Neprosin"/>
    <property type="match status" value="1"/>
</dbReference>
<evidence type="ECO:0000256" key="1">
    <source>
        <dbReference type="SAM" id="SignalP"/>
    </source>
</evidence>
<feature type="signal peptide" evidence="1">
    <location>
        <begin position="1"/>
        <end position="20"/>
    </location>
</feature>
<proteinExistence type="predicted"/>
<organism evidence="3 4">
    <name type="scientific">Acrodontium crateriforme</name>
    <dbReference type="NCBI Taxonomy" id="150365"/>
    <lineage>
        <taxon>Eukaryota</taxon>
        <taxon>Fungi</taxon>
        <taxon>Dikarya</taxon>
        <taxon>Ascomycota</taxon>
        <taxon>Pezizomycotina</taxon>
        <taxon>Dothideomycetes</taxon>
        <taxon>Dothideomycetidae</taxon>
        <taxon>Mycosphaerellales</taxon>
        <taxon>Teratosphaeriaceae</taxon>
        <taxon>Acrodontium</taxon>
    </lineage>
</organism>